<evidence type="ECO:0000313" key="2">
    <source>
        <dbReference type="Proteomes" id="UP000319213"/>
    </source>
</evidence>
<comment type="caution">
    <text evidence="1">The sequence shown here is derived from an EMBL/GenBank/DDBJ whole genome shotgun (WGS) entry which is preliminary data.</text>
</comment>
<proteinExistence type="predicted"/>
<evidence type="ECO:0000313" key="1">
    <source>
        <dbReference type="EMBL" id="TQM72795.1"/>
    </source>
</evidence>
<accession>A0A543IQD9</accession>
<gene>
    <name evidence="1" type="ORF">FHX40_4955</name>
</gene>
<keyword evidence="2" id="KW-1185">Reference proteome</keyword>
<dbReference type="Proteomes" id="UP000319213">
    <property type="component" value="Unassembled WGS sequence"/>
</dbReference>
<dbReference type="AlphaFoldDB" id="A0A543IQD9"/>
<organism evidence="1 2">
    <name type="scientific">Thermopolyspora flexuosa</name>
    <dbReference type="NCBI Taxonomy" id="103836"/>
    <lineage>
        <taxon>Bacteria</taxon>
        <taxon>Bacillati</taxon>
        <taxon>Actinomycetota</taxon>
        <taxon>Actinomycetes</taxon>
        <taxon>Streptosporangiales</taxon>
        <taxon>Streptosporangiaceae</taxon>
        <taxon>Thermopolyspora</taxon>
    </lineage>
</organism>
<name>A0A543IQD9_9ACTN</name>
<dbReference type="EMBL" id="VFPQ01000002">
    <property type="protein sequence ID" value="TQM72795.1"/>
    <property type="molecule type" value="Genomic_DNA"/>
</dbReference>
<reference evidence="1 2" key="1">
    <citation type="submission" date="2019-06" db="EMBL/GenBank/DDBJ databases">
        <title>Sequencing the genomes of 1000 actinobacteria strains.</title>
        <authorList>
            <person name="Klenk H.-P."/>
        </authorList>
    </citation>
    <scope>NUCLEOTIDE SEQUENCE [LARGE SCALE GENOMIC DNA]</scope>
    <source>
        <strain evidence="1 2">DSM 43186</strain>
    </source>
</reference>
<sequence length="116" mass="12230">MGGYWRIFRRIGAVSAITAGWALLVALLAVSTSVLGARAHDPADPAPAGPWISQSSGVPLAYAAPREDPPAPCLPTRHVARSPELPLPLPDAEAEAIRSPQQFAFRCADSRSPPLI</sequence>
<protein>
    <submittedName>
        <fullName evidence="1">Uncharacterized protein</fullName>
    </submittedName>
</protein>